<dbReference type="PANTHER" id="PTHR30566">
    <property type="entry name" value="YNAI-RELATED MECHANOSENSITIVE ION CHANNEL"/>
    <property type="match status" value="1"/>
</dbReference>
<evidence type="ECO:0000256" key="7">
    <source>
        <dbReference type="SAM" id="Phobius"/>
    </source>
</evidence>
<reference evidence="9 10" key="1">
    <citation type="journal article" date="2016" name="DNA Res.">
        <title>The draft genome of MD-2 pineapple using hybrid error correction of long reads.</title>
        <authorList>
            <person name="Redwan R.M."/>
            <person name="Saidin A."/>
            <person name="Kumar S.V."/>
        </authorList>
    </citation>
    <scope>NUCLEOTIDE SEQUENCE [LARGE SCALE GENOMIC DNA]</scope>
    <source>
        <strain evidence="10">cv. MD2</strain>
        <tissue evidence="9">Leaf</tissue>
    </source>
</reference>
<evidence type="ECO:0000256" key="5">
    <source>
        <dbReference type="ARBA" id="ARBA00023136"/>
    </source>
</evidence>
<evidence type="ECO:0000259" key="8">
    <source>
        <dbReference type="Pfam" id="PF00924"/>
    </source>
</evidence>
<keyword evidence="5 7" id="KW-0472">Membrane</keyword>
<comment type="subcellular location">
    <subcellularLocation>
        <location evidence="1">Membrane</location>
        <topology evidence="1">Multi-pass membrane protein</topology>
    </subcellularLocation>
</comment>
<evidence type="ECO:0000313" key="9">
    <source>
        <dbReference type="EMBL" id="OAY75932.1"/>
    </source>
</evidence>
<dbReference type="SUPFAM" id="SSF82861">
    <property type="entry name" value="Mechanosensitive channel protein MscS (YggB), transmembrane region"/>
    <property type="match status" value="1"/>
</dbReference>
<comment type="similarity">
    <text evidence="2">Belongs to the MscS (TC 1.A.23) family.</text>
</comment>
<dbReference type="Pfam" id="PF00924">
    <property type="entry name" value="MS_channel_2nd"/>
    <property type="match status" value="1"/>
</dbReference>
<gene>
    <name evidence="9" type="ORF">ACMD2_12508</name>
</gene>
<feature type="region of interest" description="Disordered" evidence="6">
    <location>
        <begin position="115"/>
        <end position="137"/>
    </location>
</feature>
<dbReference type="PANTHER" id="PTHR30566:SF5">
    <property type="entry name" value="MECHANOSENSITIVE ION CHANNEL PROTEIN 1, MITOCHONDRIAL-RELATED"/>
    <property type="match status" value="1"/>
</dbReference>
<dbReference type="InterPro" id="IPR023408">
    <property type="entry name" value="MscS_beta-dom_sf"/>
</dbReference>
<evidence type="ECO:0000256" key="2">
    <source>
        <dbReference type="ARBA" id="ARBA00008017"/>
    </source>
</evidence>
<dbReference type="GO" id="GO:0055085">
    <property type="term" value="P:transmembrane transport"/>
    <property type="evidence" value="ECO:0007669"/>
    <property type="project" value="InterPro"/>
</dbReference>
<keyword evidence="4 7" id="KW-1133">Transmembrane helix</keyword>
<sequence>NDNRAKMLLQSILELPGDRCGSDNFSTASGASALNMLKSVDRCLPNIGDGKNGILPLSAHVEYQECQTNFYLTYPRRSLSGSSWLAKTMSQSRSNIVSICSSAMIAGRVYSSQAGGKRDGLQNSVSNDAATADASNGGTADAVGNDWVNTLNNARQSALDAIAAAGIKAKELKDAVIVPVSGTLFGTVLAWFILPRILRRLHKYAAQSPFTVLVGSSSKEQVSYQNSLWGALEDPARYLITFMAFSQLAVMTAPSTSEYFPQVQRAAVVLSFLWFLHRWKTNFFTNAMANQVTTGVDRERLSALDKISSLSLMVLGVMALAEACGVAVQSILTVGGIGGVATAFAARDILGNILSGFSLQFSKPFSVGDNIKAGSIEGQVVEVGLTTTSLINPEKFPVIVPNSLFSSQVIVNKSRAQWRASVTKVPLRIKDIEKIPPVSEEIKAMLRANPNIFLGKDAPYCYLSRLEVSFAELTIGCNLKAMRKDELFAAEQDILLQAARIIRKHGAELGSTQQ</sequence>
<evidence type="ECO:0000313" key="10">
    <source>
        <dbReference type="Proteomes" id="UP000092600"/>
    </source>
</evidence>
<evidence type="ECO:0000256" key="4">
    <source>
        <dbReference type="ARBA" id="ARBA00022989"/>
    </source>
</evidence>
<evidence type="ECO:0000256" key="3">
    <source>
        <dbReference type="ARBA" id="ARBA00022692"/>
    </source>
</evidence>
<dbReference type="Gene3D" id="2.30.30.60">
    <property type="match status" value="1"/>
</dbReference>
<dbReference type="InterPro" id="IPR010920">
    <property type="entry name" value="LSM_dom_sf"/>
</dbReference>
<name>A0A199VFP0_ANACO</name>
<dbReference type="Proteomes" id="UP000092600">
    <property type="component" value="Unassembled WGS sequence"/>
</dbReference>
<evidence type="ECO:0000256" key="6">
    <source>
        <dbReference type="SAM" id="MobiDB-lite"/>
    </source>
</evidence>
<protein>
    <submittedName>
        <fullName evidence="9">Mechanosensitive ion channel protein 1, mitochondrial</fullName>
    </submittedName>
</protein>
<dbReference type="GO" id="GO:0016020">
    <property type="term" value="C:membrane"/>
    <property type="evidence" value="ECO:0007669"/>
    <property type="project" value="UniProtKB-SubCell"/>
</dbReference>
<dbReference type="SUPFAM" id="SSF50182">
    <property type="entry name" value="Sm-like ribonucleoproteins"/>
    <property type="match status" value="1"/>
</dbReference>
<feature type="compositionally biased region" description="Polar residues" evidence="6">
    <location>
        <begin position="121"/>
        <end position="137"/>
    </location>
</feature>
<dbReference type="InterPro" id="IPR006685">
    <property type="entry name" value="MscS_channel_2nd"/>
</dbReference>
<dbReference type="AlphaFoldDB" id="A0A199VFP0"/>
<organism evidence="9 10">
    <name type="scientific">Ananas comosus</name>
    <name type="common">Pineapple</name>
    <name type="synonym">Ananas ananas</name>
    <dbReference type="NCBI Taxonomy" id="4615"/>
    <lineage>
        <taxon>Eukaryota</taxon>
        <taxon>Viridiplantae</taxon>
        <taxon>Streptophyta</taxon>
        <taxon>Embryophyta</taxon>
        <taxon>Tracheophyta</taxon>
        <taxon>Spermatophyta</taxon>
        <taxon>Magnoliopsida</taxon>
        <taxon>Liliopsida</taxon>
        <taxon>Poales</taxon>
        <taxon>Bromeliaceae</taxon>
        <taxon>Bromelioideae</taxon>
        <taxon>Ananas</taxon>
    </lineage>
</organism>
<feature type="non-terminal residue" evidence="9">
    <location>
        <position position="1"/>
    </location>
</feature>
<dbReference type="STRING" id="4615.A0A199VFP0"/>
<dbReference type="EMBL" id="LSRQ01001965">
    <property type="protein sequence ID" value="OAY75932.1"/>
    <property type="molecule type" value="Genomic_DNA"/>
</dbReference>
<proteinExistence type="inferred from homology"/>
<evidence type="ECO:0000256" key="1">
    <source>
        <dbReference type="ARBA" id="ARBA00004141"/>
    </source>
</evidence>
<dbReference type="Gene3D" id="1.10.287.1260">
    <property type="match status" value="1"/>
</dbReference>
<keyword evidence="3 7" id="KW-0812">Transmembrane</keyword>
<feature type="domain" description="Mechanosensitive ion channel MscS" evidence="8">
    <location>
        <begin position="348"/>
        <end position="415"/>
    </location>
</feature>
<dbReference type="InterPro" id="IPR011014">
    <property type="entry name" value="MscS_channel_TM-2"/>
</dbReference>
<accession>A0A199VFP0</accession>
<comment type="caution">
    <text evidence="9">The sequence shown here is derived from an EMBL/GenBank/DDBJ whole genome shotgun (WGS) entry which is preliminary data.</text>
</comment>
<feature type="transmembrane region" description="Helical" evidence="7">
    <location>
        <begin position="176"/>
        <end position="194"/>
    </location>
</feature>